<evidence type="ECO:0000313" key="2">
    <source>
        <dbReference type="Proteomes" id="UP000390335"/>
    </source>
</evidence>
<sequence>MCRDDFRIDQNAVAVEDDEVEAIAHEIAAFDVAEFGTLQETIDVSGHALKNDRRALHDMSAKLNQLAGMAALQ</sequence>
<dbReference type="EMBL" id="BLAJ01000003">
    <property type="protein sequence ID" value="GES50212.1"/>
    <property type="molecule type" value="Genomic_DNA"/>
</dbReference>
<gene>
    <name evidence="1" type="ORF">RsS93_28260</name>
</gene>
<comment type="caution">
    <text evidence="1">The sequence shown here is derived from an EMBL/GenBank/DDBJ whole genome shotgun (WGS) entry which is preliminary data.</text>
</comment>
<keyword evidence="2" id="KW-1185">Reference proteome</keyword>
<organism evidence="1 2">
    <name type="scientific">Rhizobium dioscoreae</name>
    <dbReference type="NCBI Taxonomy" id="2653122"/>
    <lineage>
        <taxon>Bacteria</taxon>
        <taxon>Pseudomonadati</taxon>
        <taxon>Pseudomonadota</taxon>
        <taxon>Alphaproteobacteria</taxon>
        <taxon>Hyphomicrobiales</taxon>
        <taxon>Rhizobiaceae</taxon>
        <taxon>Rhizobium/Agrobacterium group</taxon>
        <taxon>Rhizobium</taxon>
    </lineage>
</organism>
<evidence type="ECO:0000313" key="1">
    <source>
        <dbReference type="EMBL" id="GES50212.1"/>
    </source>
</evidence>
<reference evidence="1 2" key="1">
    <citation type="journal article" date="2020" name="Genome Biol. Evol.">
        <title>Rhizobium dioscoreae sp. nov., a plant growth-promoting bacterium isolated from yam (Dioscorea species).</title>
        <authorList>
            <person name="Ouyabe M."/>
            <person name="Tanaka N."/>
            <person name="Shiwa Y."/>
            <person name="Fujita N."/>
            <person name="Kikuno H."/>
            <person name="Babil P."/>
            <person name="Shiwachi H."/>
        </authorList>
    </citation>
    <scope>NUCLEOTIDE SEQUENCE [LARGE SCALE GENOMIC DNA]</scope>
    <source>
        <strain evidence="1 2">S-93</strain>
    </source>
</reference>
<dbReference type="Proteomes" id="UP000390335">
    <property type="component" value="Unassembled WGS sequence"/>
</dbReference>
<accession>A0ABQ0Z4H1</accession>
<name>A0ABQ0Z4H1_9HYPH</name>
<proteinExistence type="predicted"/>
<protein>
    <submittedName>
        <fullName evidence="1">Uncharacterized protein</fullName>
    </submittedName>
</protein>